<dbReference type="Proteomes" id="UP000033121">
    <property type="component" value="Unassembled WGS sequence"/>
</dbReference>
<accession>A0A0E9N2P2</accession>
<keyword evidence="2" id="KW-1185">Reference proteome</keyword>
<protein>
    <submittedName>
        <fullName evidence="1">Uncharacterized protein</fullName>
    </submittedName>
</protein>
<name>A0A0E9N2P2_9BACT</name>
<comment type="caution">
    <text evidence="1">The sequence shown here is derived from an EMBL/GenBank/DDBJ whole genome shotgun (WGS) entry which is preliminary data.</text>
</comment>
<evidence type="ECO:0000313" key="1">
    <source>
        <dbReference type="EMBL" id="GAO44114.1"/>
    </source>
</evidence>
<dbReference type="AlphaFoldDB" id="A0A0E9N2P2"/>
<reference evidence="1 2" key="1">
    <citation type="submission" date="2015-04" db="EMBL/GenBank/DDBJ databases">
        <title>Whole genome shotgun sequence of Flavihumibacter petaseus NBRC 106054.</title>
        <authorList>
            <person name="Miyazawa S."/>
            <person name="Hosoyama A."/>
            <person name="Hashimoto M."/>
            <person name="Noguchi M."/>
            <person name="Tsuchikane K."/>
            <person name="Ohji S."/>
            <person name="Yamazoe A."/>
            <person name="Ichikawa N."/>
            <person name="Kimura A."/>
            <person name="Fujita N."/>
        </authorList>
    </citation>
    <scope>NUCLEOTIDE SEQUENCE [LARGE SCALE GENOMIC DNA]</scope>
    <source>
        <strain evidence="1 2">NBRC 106054</strain>
    </source>
</reference>
<evidence type="ECO:0000313" key="2">
    <source>
        <dbReference type="Proteomes" id="UP000033121"/>
    </source>
</evidence>
<dbReference type="STRING" id="1220578.FPE01S_03_01530"/>
<dbReference type="EMBL" id="BBWV01000003">
    <property type="protein sequence ID" value="GAO44114.1"/>
    <property type="molecule type" value="Genomic_DNA"/>
</dbReference>
<proteinExistence type="predicted"/>
<organism evidence="1 2">
    <name type="scientific">Flavihumibacter petaseus NBRC 106054</name>
    <dbReference type="NCBI Taxonomy" id="1220578"/>
    <lineage>
        <taxon>Bacteria</taxon>
        <taxon>Pseudomonadati</taxon>
        <taxon>Bacteroidota</taxon>
        <taxon>Chitinophagia</taxon>
        <taxon>Chitinophagales</taxon>
        <taxon>Chitinophagaceae</taxon>
        <taxon>Flavihumibacter</taxon>
    </lineage>
</organism>
<sequence length="89" mass="10112">MNAQQQPFDEGDYAQAKRIAYLITGYIRSTLSDQERDELDAWVTASDQNIRLFADLTDKQNASKEFQAFDSINSEAVRQKILVKLIAAL</sequence>
<gene>
    <name evidence="1" type="ORF">FPE01S_03_01530</name>
</gene>
<dbReference type="RefSeq" id="WP_046370086.1">
    <property type="nucleotide sequence ID" value="NZ_BBWV01000003.1"/>
</dbReference>